<organism evidence="2 3">
    <name type="scientific">Symplocastrum torsivum CPER-KK1</name>
    <dbReference type="NCBI Taxonomy" id="450513"/>
    <lineage>
        <taxon>Bacteria</taxon>
        <taxon>Bacillati</taxon>
        <taxon>Cyanobacteriota</taxon>
        <taxon>Cyanophyceae</taxon>
        <taxon>Oscillatoriophycideae</taxon>
        <taxon>Oscillatoriales</taxon>
        <taxon>Microcoleaceae</taxon>
        <taxon>Symplocastrum</taxon>
    </lineage>
</organism>
<name>A0A951PUS7_9CYAN</name>
<dbReference type="AlphaFoldDB" id="A0A951PUS7"/>
<evidence type="ECO:0000313" key="2">
    <source>
        <dbReference type="EMBL" id="MBW4549294.1"/>
    </source>
</evidence>
<feature type="compositionally biased region" description="Polar residues" evidence="1">
    <location>
        <begin position="14"/>
        <end position="24"/>
    </location>
</feature>
<proteinExistence type="predicted"/>
<dbReference type="EMBL" id="JAHHIF010000090">
    <property type="protein sequence ID" value="MBW4549294.1"/>
    <property type="molecule type" value="Genomic_DNA"/>
</dbReference>
<sequence length="109" mass="12043">MSNIRNPIVAQMRQPRQSESLSQGRSLQNICPHCQSSSLIIGAGKKPGEESRRCGDCKTFLGYSPLPKLKKARKRKELTNCLEILEKQGIRGEELTIFTLSLANDGGEA</sequence>
<accession>A0A951PUS7</accession>
<protein>
    <submittedName>
        <fullName evidence="2">Uncharacterized protein</fullName>
    </submittedName>
</protein>
<gene>
    <name evidence="2" type="ORF">KME25_33535</name>
</gene>
<comment type="caution">
    <text evidence="2">The sequence shown here is derived from an EMBL/GenBank/DDBJ whole genome shotgun (WGS) entry which is preliminary data.</text>
</comment>
<evidence type="ECO:0000313" key="3">
    <source>
        <dbReference type="Proteomes" id="UP000753908"/>
    </source>
</evidence>
<dbReference type="Proteomes" id="UP000753908">
    <property type="component" value="Unassembled WGS sequence"/>
</dbReference>
<feature type="region of interest" description="Disordered" evidence="1">
    <location>
        <begin position="1"/>
        <end position="24"/>
    </location>
</feature>
<reference evidence="2" key="2">
    <citation type="journal article" date="2022" name="Microbiol. Resour. Announc.">
        <title>Metagenome Sequencing to Explore Phylogenomics of Terrestrial Cyanobacteria.</title>
        <authorList>
            <person name="Ward R.D."/>
            <person name="Stajich J.E."/>
            <person name="Johansen J.R."/>
            <person name="Huntemann M."/>
            <person name="Clum A."/>
            <person name="Foster B."/>
            <person name="Foster B."/>
            <person name="Roux S."/>
            <person name="Palaniappan K."/>
            <person name="Varghese N."/>
            <person name="Mukherjee S."/>
            <person name="Reddy T.B.K."/>
            <person name="Daum C."/>
            <person name="Copeland A."/>
            <person name="Chen I.A."/>
            <person name="Ivanova N.N."/>
            <person name="Kyrpides N.C."/>
            <person name="Shapiro N."/>
            <person name="Eloe-Fadrosh E.A."/>
            <person name="Pietrasiak N."/>
        </authorList>
    </citation>
    <scope>NUCLEOTIDE SEQUENCE</scope>
    <source>
        <strain evidence="2">CPER-KK1</strain>
    </source>
</reference>
<reference evidence="2" key="1">
    <citation type="submission" date="2021-05" db="EMBL/GenBank/DDBJ databases">
        <authorList>
            <person name="Pietrasiak N."/>
            <person name="Ward R."/>
            <person name="Stajich J.E."/>
            <person name="Kurbessoian T."/>
        </authorList>
    </citation>
    <scope>NUCLEOTIDE SEQUENCE</scope>
    <source>
        <strain evidence="2">CPER-KK1</strain>
    </source>
</reference>
<evidence type="ECO:0000256" key="1">
    <source>
        <dbReference type="SAM" id="MobiDB-lite"/>
    </source>
</evidence>